<name>A0A0M3IAA5_ASCLU</name>
<proteinExistence type="predicted"/>
<organism evidence="2 3">
    <name type="scientific">Ascaris lumbricoides</name>
    <name type="common">Giant roundworm</name>
    <dbReference type="NCBI Taxonomy" id="6252"/>
    <lineage>
        <taxon>Eukaryota</taxon>
        <taxon>Metazoa</taxon>
        <taxon>Ecdysozoa</taxon>
        <taxon>Nematoda</taxon>
        <taxon>Chromadorea</taxon>
        <taxon>Rhabditida</taxon>
        <taxon>Spirurina</taxon>
        <taxon>Ascaridomorpha</taxon>
        <taxon>Ascaridoidea</taxon>
        <taxon>Ascarididae</taxon>
        <taxon>Ascaris</taxon>
    </lineage>
</organism>
<dbReference type="AlphaFoldDB" id="A0A0M3IAA5"/>
<protein>
    <submittedName>
        <fullName evidence="3">Uncharacterized protein</fullName>
    </submittedName>
</protein>
<keyword evidence="2" id="KW-1185">Reference proteome</keyword>
<accession>A0A0M3IAA5</accession>
<evidence type="ECO:0000256" key="1">
    <source>
        <dbReference type="SAM" id="MobiDB-lite"/>
    </source>
</evidence>
<evidence type="ECO:0000313" key="3">
    <source>
        <dbReference type="WBParaSite" id="ALUE_0001448301-mRNA-1"/>
    </source>
</evidence>
<dbReference type="WBParaSite" id="ALUE_0001448301-mRNA-1">
    <property type="protein sequence ID" value="ALUE_0001448301-mRNA-1"/>
    <property type="gene ID" value="ALUE_0001448301"/>
</dbReference>
<dbReference type="Proteomes" id="UP000036681">
    <property type="component" value="Unplaced"/>
</dbReference>
<reference evidence="3" key="1">
    <citation type="submission" date="2017-02" db="UniProtKB">
        <authorList>
            <consortium name="WormBaseParasite"/>
        </authorList>
    </citation>
    <scope>IDENTIFICATION</scope>
</reference>
<sequence length="125" mass="14554">MIAVSMKITNGYVNKRLACFNSGMRHSQPYREGERGRGKRAKRSPAEPSGVEYEANTAIVEPRVRSHLQTDSRMRLPRIRHDSTVEIMCGKPEIRTNFNALRTIDLWRVPEITPCLYYHQQHHYS</sequence>
<feature type="region of interest" description="Disordered" evidence="1">
    <location>
        <begin position="25"/>
        <end position="52"/>
    </location>
</feature>
<evidence type="ECO:0000313" key="2">
    <source>
        <dbReference type="Proteomes" id="UP000036681"/>
    </source>
</evidence>